<dbReference type="SUPFAM" id="SSF53850">
    <property type="entry name" value="Periplasmic binding protein-like II"/>
    <property type="match status" value="1"/>
</dbReference>
<protein>
    <submittedName>
        <fullName evidence="6">DNA-binding transcriptional regulator, LysR family</fullName>
    </submittedName>
</protein>
<evidence type="ECO:0000313" key="6">
    <source>
        <dbReference type="EMBL" id="SEQ83882.1"/>
    </source>
</evidence>
<gene>
    <name evidence="6" type="ORF">SAMN05216409_10969</name>
</gene>
<evidence type="ECO:0000256" key="2">
    <source>
        <dbReference type="ARBA" id="ARBA00023015"/>
    </source>
</evidence>
<comment type="caution">
    <text evidence="6">The sequence shown here is derived from an EMBL/GenBank/DDBJ whole genome shotgun (WGS) entry which is preliminary data.</text>
</comment>
<evidence type="ECO:0000259" key="5">
    <source>
        <dbReference type="PROSITE" id="PS50931"/>
    </source>
</evidence>
<dbReference type="SUPFAM" id="SSF46785">
    <property type="entry name" value="Winged helix' DNA-binding domain"/>
    <property type="match status" value="1"/>
</dbReference>
<dbReference type="PRINTS" id="PR00039">
    <property type="entry name" value="HTHLYSR"/>
</dbReference>
<keyword evidence="2" id="KW-0805">Transcription regulation</keyword>
<dbReference type="PANTHER" id="PTHR30419:SF8">
    <property type="entry name" value="NITROGEN ASSIMILATION TRANSCRIPTIONAL ACTIVATOR-RELATED"/>
    <property type="match status" value="1"/>
</dbReference>
<dbReference type="GO" id="GO:0003677">
    <property type="term" value="F:DNA binding"/>
    <property type="evidence" value="ECO:0007669"/>
    <property type="project" value="UniProtKB-KW"/>
</dbReference>
<reference evidence="6 7" key="1">
    <citation type="submission" date="2016-10" db="EMBL/GenBank/DDBJ databases">
        <authorList>
            <person name="Varghese N."/>
            <person name="Submissions S."/>
        </authorList>
    </citation>
    <scope>NUCLEOTIDE SEQUENCE [LARGE SCALE GENOMIC DNA]</scope>
    <source>
        <strain evidence="6 7">LMG 21974</strain>
    </source>
</reference>
<dbReference type="Proteomes" id="UP000183210">
    <property type="component" value="Unassembled WGS sequence"/>
</dbReference>
<evidence type="ECO:0000256" key="1">
    <source>
        <dbReference type="ARBA" id="ARBA00009437"/>
    </source>
</evidence>
<dbReference type="AlphaFoldDB" id="A0A9X8ME67"/>
<dbReference type="InterPro" id="IPR036388">
    <property type="entry name" value="WH-like_DNA-bd_sf"/>
</dbReference>
<keyword evidence="3 6" id="KW-0238">DNA-binding</keyword>
<dbReference type="Gene3D" id="3.40.190.290">
    <property type="match status" value="1"/>
</dbReference>
<dbReference type="InterPro" id="IPR036390">
    <property type="entry name" value="WH_DNA-bd_sf"/>
</dbReference>
<sequence>MNVSASARALFNRLRYKHLLMLVTLGNSQNLHRAAQALNMSQPATTRMLQEIEDAFGCELFERQTRGMKPNALGEEVLRFARTALTQLDRCAEDITDRQQGGYGYLSIGTIMGAAPDLVVQSIADMKRQYPRLKLRIMGDTSDQLIELLDQGTIDLAVARQNAESDRSRYQFEPLGNEHLVVAVRADHSLAGRDQIDLSELVSQWPWILQPSSSPARMALERAFERLSLPSPRDVIECSSVFAMLQLVQMTEAILVLSETVVSDYLRTGLVVPLPLEIEEEMAPYGVLLRKNEPLSQELETFLQLLRRRANSLGLRP</sequence>
<dbReference type="GeneID" id="300268929"/>
<dbReference type="Pfam" id="PF03466">
    <property type="entry name" value="LysR_substrate"/>
    <property type="match status" value="1"/>
</dbReference>
<accession>A0A9X8ME67</accession>
<dbReference type="GO" id="GO:0003700">
    <property type="term" value="F:DNA-binding transcription factor activity"/>
    <property type="evidence" value="ECO:0007669"/>
    <property type="project" value="InterPro"/>
</dbReference>
<keyword evidence="4" id="KW-0804">Transcription</keyword>
<dbReference type="InterPro" id="IPR050950">
    <property type="entry name" value="HTH-type_LysR_regulators"/>
</dbReference>
<dbReference type="GO" id="GO:0005829">
    <property type="term" value="C:cytosol"/>
    <property type="evidence" value="ECO:0007669"/>
    <property type="project" value="TreeGrafter"/>
</dbReference>
<dbReference type="InterPro" id="IPR000847">
    <property type="entry name" value="LysR_HTH_N"/>
</dbReference>
<name>A0A9X8ME67_9PSED</name>
<dbReference type="PANTHER" id="PTHR30419">
    <property type="entry name" value="HTH-TYPE TRANSCRIPTIONAL REGULATOR YBHD"/>
    <property type="match status" value="1"/>
</dbReference>
<evidence type="ECO:0000313" key="7">
    <source>
        <dbReference type="Proteomes" id="UP000183210"/>
    </source>
</evidence>
<dbReference type="RefSeq" id="WP_074826920.1">
    <property type="nucleotide sequence ID" value="NZ_FOEV01000009.1"/>
</dbReference>
<feature type="domain" description="HTH lysR-type" evidence="5">
    <location>
        <begin position="14"/>
        <end position="71"/>
    </location>
</feature>
<evidence type="ECO:0000256" key="4">
    <source>
        <dbReference type="ARBA" id="ARBA00023163"/>
    </source>
</evidence>
<evidence type="ECO:0000256" key="3">
    <source>
        <dbReference type="ARBA" id="ARBA00023125"/>
    </source>
</evidence>
<dbReference type="Gene3D" id="1.10.10.10">
    <property type="entry name" value="Winged helix-like DNA-binding domain superfamily/Winged helix DNA-binding domain"/>
    <property type="match status" value="1"/>
</dbReference>
<dbReference type="PROSITE" id="PS50931">
    <property type="entry name" value="HTH_LYSR"/>
    <property type="match status" value="1"/>
</dbReference>
<dbReference type="EMBL" id="FOEV01000009">
    <property type="protein sequence ID" value="SEQ83882.1"/>
    <property type="molecule type" value="Genomic_DNA"/>
</dbReference>
<organism evidence="6 7">
    <name type="scientific">Pseudomonas lutea</name>
    <dbReference type="NCBI Taxonomy" id="243924"/>
    <lineage>
        <taxon>Bacteria</taxon>
        <taxon>Pseudomonadati</taxon>
        <taxon>Pseudomonadota</taxon>
        <taxon>Gammaproteobacteria</taxon>
        <taxon>Pseudomonadales</taxon>
        <taxon>Pseudomonadaceae</taxon>
        <taxon>Pseudomonas</taxon>
    </lineage>
</organism>
<dbReference type="Pfam" id="PF00126">
    <property type="entry name" value="HTH_1"/>
    <property type="match status" value="1"/>
</dbReference>
<proteinExistence type="inferred from homology"/>
<dbReference type="InterPro" id="IPR005119">
    <property type="entry name" value="LysR_subst-bd"/>
</dbReference>
<comment type="similarity">
    <text evidence="1">Belongs to the LysR transcriptional regulatory family.</text>
</comment>